<dbReference type="Proteomes" id="UP000034841">
    <property type="component" value="Unassembled WGS sequence"/>
</dbReference>
<proteinExistence type="predicted"/>
<reference evidence="1 2" key="1">
    <citation type="submission" date="2015-04" db="EMBL/GenBank/DDBJ databases">
        <title>Genome sequence of Ceratocystis platani, a major pathogen of plane trees.</title>
        <authorList>
            <person name="Belbahri L."/>
        </authorList>
    </citation>
    <scope>NUCLEOTIDE SEQUENCE [LARGE SCALE GENOMIC DNA]</scope>
    <source>
        <strain evidence="1 2">CFO</strain>
    </source>
</reference>
<comment type="caution">
    <text evidence="1">The sequence shown here is derived from an EMBL/GenBank/DDBJ whole genome shotgun (WGS) entry which is preliminary data.</text>
</comment>
<evidence type="ECO:0000313" key="2">
    <source>
        <dbReference type="Proteomes" id="UP000034841"/>
    </source>
</evidence>
<sequence length="109" mass="12454">MASSKAKNAILFEKIIDDGRQRRQSQDLAQVILTSKRNGPGVAKPLKNRYVLYIQVHRVSVLSFHFGSQLSWNRPSPEPTFSCLPHISTRCKGFSYCWTSKDHLYSAKE</sequence>
<dbReference type="AlphaFoldDB" id="A0A0F8B1Z1"/>
<dbReference type="OrthoDB" id="5374349at2759"/>
<dbReference type="EMBL" id="LBBL01000102">
    <property type="protein sequence ID" value="KKF95326.1"/>
    <property type="molecule type" value="Genomic_DNA"/>
</dbReference>
<keyword evidence="2" id="KW-1185">Reference proteome</keyword>
<evidence type="ECO:0000313" key="1">
    <source>
        <dbReference type="EMBL" id="KKF95326.1"/>
    </source>
</evidence>
<organism evidence="1 2">
    <name type="scientific">Ceratocystis fimbriata f. sp. platani</name>
    <dbReference type="NCBI Taxonomy" id="88771"/>
    <lineage>
        <taxon>Eukaryota</taxon>
        <taxon>Fungi</taxon>
        <taxon>Dikarya</taxon>
        <taxon>Ascomycota</taxon>
        <taxon>Pezizomycotina</taxon>
        <taxon>Sordariomycetes</taxon>
        <taxon>Hypocreomycetidae</taxon>
        <taxon>Microascales</taxon>
        <taxon>Ceratocystidaceae</taxon>
        <taxon>Ceratocystis</taxon>
    </lineage>
</organism>
<accession>A0A0F8B1Z1</accession>
<gene>
    <name evidence="1" type="ORF">CFO_g2311</name>
</gene>
<name>A0A0F8B1Z1_CERFI</name>
<protein>
    <submittedName>
        <fullName evidence="1">Uncharacterized protein</fullName>
    </submittedName>
</protein>